<dbReference type="InterPro" id="IPR029044">
    <property type="entry name" value="Nucleotide-diphossugar_trans"/>
</dbReference>
<feature type="domain" description="Glycosyltransferase 2-like" evidence="1">
    <location>
        <begin position="11"/>
        <end position="118"/>
    </location>
</feature>
<evidence type="ECO:0000313" key="2">
    <source>
        <dbReference type="EMBL" id="AAX19710.1"/>
    </source>
</evidence>
<organism evidence="2">
    <name type="scientific">Lactococcus lactis</name>
    <dbReference type="NCBI Taxonomy" id="1358"/>
    <lineage>
        <taxon>Bacteria</taxon>
        <taxon>Bacillati</taxon>
        <taxon>Bacillota</taxon>
        <taxon>Bacilli</taxon>
        <taxon>Lactobacillales</taxon>
        <taxon>Streptococcaceae</taxon>
        <taxon>Lactococcus</taxon>
    </lineage>
</organism>
<name>Q3ZK41_9LACT</name>
<dbReference type="Gene3D" id="3.90.550.10">
    <property type="entry name" value="Spore Coat Polysaccharide Biosynthesis Protein SpsA, Chain A"/>
    <property type="match status" value="1"/>
</dbReference>
<protein>
    <submittedName>
        <fullName evidence="2">EpsK</fullName>
    </submittedName>
</protein>
<sequence>MDRKSNLPLVSIIITTFNRINYLKQMLESILIQSYKNVEIIIVDDGSVDNTKNIIREYQLKYKQQIIFFEGKKGPGINRFLAYQKISGEFIVFCDDDDYYTDINFIEKSVNIMYNFQDVSLICFSSDILYVKDNLLETKQLNKKGIFESGEVANNFLTEFQKPNSTFPSFYRRSTFEKNGFTEVKSFNDTNIYLRGILGGKVYYSQKNVGVYRVHSGSIGNSLDPNFIIQVLNEKKILSKYLMTSPKKQEQWLYLQTLNTTDYYADRSSKVEYFTILKWFKLNLSNNYYHRAKKMFIFARIKFLMKKFIKRKNPYI</sequence>
<dbReference type="PANTHER" id="PTHR22916">
    <property type="entry name" value="GLYCOSYLTRANSFERASE"/>
    <property type="match status" value="1"/>
</dbReference>
<dbReference type="AlphaFoldDB" id="Q3ZK41"/>
<dbReference type="CAZy" id="GT2">
    <property type="family name" value="Glycosyltransferase Family 2"/>
</dbReference>
<dbReference type="PANTHER" id="PTHR22916:SF3">
    <property type="entry name" value="UDP-GLCNAC:BETAGAL BETA-1,3-N-ACETYLGLUCOSAMINYLTRANSFERASE-LIKE PROTEIN 1"/>
    <property type="match status" value="1"/>
</dbReference>
<dbReference type="CDD" id="cd00761">
    <property type="entry name" value="Glyco_tranf_GTA_type"/>
    <property type="match status" value="1"/>
</dbReference>
<dbReference type="EMBL" id="AY741550">
    <property type="protein sequence ID" value="AAX19710.1"/>
    <property type="molecule type" value="Genomic_DNA"/>
</dbReference>
<reference evidence="2" key="1">
    <citation type="journal article" date="2005" name="Appl. Environ. Microbiol.">
        <title>Identification and molecular characterization of the chromosomal exopolysaccharide biosynthesis gene cluster from Lactococcus lactis subsp. cremoris SMQ-461.</title>
        <authorList>
            <person name="Dabour N."/>
            <person name="Lapointe G."/>
        </authorList>
    </citation>
    <scope>NUCLEOTIDE SEQUENCE</scope>
</reference>
<proteinExistence type="predicted"/>
<dbReference type="SUPFAM" id="SSF53448">
    <property type="entry name" value="Nucleotide-diphospho-sugar transferases"/>
    <property type="match status" value="1"/>
</dbReference>
<gene>
    <name evidence="2" type="primary">epsK</name>
</gene>
<evidence type="ECO:0000259" key="1">
    <source>
        <dbReference type="Pfam" id="PF00535"/>
    </source>
</evidence>
<dbReference type="InterPro" id="IPR001173">
    <property type="entry name" value="Glyco_trans_2-like"/>
</dbReference>
<reference evidence="2" key="2">
    <citation type="submission" date="2007-05" db="EMBL/GenBank/DDBJ databases">
        <authorList>
            <person name="Dabour N."/>
            <person name="LaPointe G."/>
        </authorList>
    </citation>
    <scope>NUCLEOTIDE SEQUENCE</scope>
</reference>
<accession>Q3ZK41</accession>
<dbReference type="GO" id="GO:0016758">
    <property type="term" value="F:hexosyltransferase activity"/>
    <property type="evidence" value="ECO:0007669"/>
    <property type="project" value="UniProtKB-ARBA"/>
</dbReference>
<dbReference type="Pfam" id="PF00535">
    <property type="entry name" value="Glycos_transf_2"/>
    <property type="match status" value="1"/>
</dbReference>